<organism evidence="3 4">
    <name type="scientific">Thermacetogenium phaeum (strain ATCC BAA-254 / DSM 26808 / PB)</name>
    <dbReference type="NCBI Taxonomy" id="1089553"/>
    <lineage>
        <taxon>Bacteria</taxon>
        <taxon>Bacillati</taxon>
        <taxon>Bacillota</taxon>
        <taxon>Clostridia</taxon>
        <taxon>Thermoanaerobacterales</taxon>
        <taxon>Thermoanaerobacteraceae</taxon>
        <taxon>Thermacetogenium</taxon>
    </lineage>
</organism>
<dbReference type="Proteomes" id="UP000000467">
    <property type="component" value="Chromosome"/>
</dbReference>
<dbReference type="HOGENOM" id="CLU_052147_1_0_9"/>
<dbReference type="GO" id="GO:0016491">
    <property type="term" value="F:oxidoreductase activity"/>
    <property type="evidence" value="ECO:0007669"/>
    <property type="project" value="UniProtKB-KW"/>
</dbReference>
<feature type="domain" description="Cysteine-rich" evidence="2">
    <location>
        <begin position="4"/>
        <end position="86"/>
    </location>
</feature>
<sequence>MPKYALYPGCSLETSGIEYGISSYAVAEVLGIEFIEVPDWNCCGASSAHMTDHLLSLALPARVLALAEALPVSEMVAPCAACHARFAAVEYELGRDENLKQKVNSLLEKPYNGKIRLKSYLDVFANPETLEEIKKRVKKSLNGLKVACYYGCLFVKPPKLMNYADDPENPQAMDDIMRAIGAEPVPWPYKTECCGASLGVTNEDVCTKLCNDILKFARDSGADCVVTACPLCQQNLDMRQVTVEKKYGISYRMPIPFFTQLIGLALGLSPKALGFPKLFVDPAVMLKKVGVA</sequence>
<dbReference type="KEGG" id="tpz:Tph_c15470"/>
<accession>K4LFW3</accession>
<dbReference type="OrthoDB" id="9777685at2"/>
<gene>
    <name evidence="3" type="ordered locus">Tph_c15470</name>
</gene>
<dbReference type="Pfam" id="PF02754">
    <property type="entry name" value="CCG"/>
    <property type="match status" value="2"/>
</dbReference>
<keyword evidence="1" id="KW-0560">Oxidoreductase</keyword>
<reference evidence="3 4" key="1">
    <citation type="journal article" date="2012" name="BMC Genomics">
        <title>Genome-guided analysis of physiological and morphological traits of the fermentative acetate oxidizer Thermacetogenium phaeum.</title>
        <authorList>
            <person name="Oehler D."/>
            <person name="Poehlein A."/>
            <person name="Leimbach A."/>
            <person name="Muller N."/>
            <person name="Daniel R."/>
            <person name="Gottschalk G."/>
            <person name="Schink B."/>
        </authorList>
    </citation>
    <scope>NUCLEOTIDE SEQUENCE [LARGE SCALE GENOMIC DNA]</scope>
    <source>
        <strain evidence="4">ATCC BAA-254 / DSM 26808 / PB</strain>
    </source>
</reference>
<dbReference type="InterPro" id="IPR051278">
    <property type="entry name" value="HdrB/HdrD_reductase"/>
</dbReference>
<dbReference type="Gene3D" id="3.40.50.11810">
    <property type="match status" value="1"/>
</dbReference>
<feature type="domain" description="Cysteine-rich" evidence="2">
    <location>
        <begin position="146"/>
        <end position="236"/>
    </location>
</feature>
<evidence type="ECO:0000256" key="1">
    <source>
        <dbReference type="ARBA" id="ARBA00023002"/>
    </source>
</evidence>
<dbReference type="AlphaFoldDB" id="K4LFW3"/>
<dbReference type="RefSeq" id="WP_015050633.1">
    <property type="nucleotide sequence ID" value="NC_018870.1"/>
</dbReference>
<proteinExistence type="predicted"/>
<dbReference type="eggNOG" id="COG2048">
    <property type="taxonomic scope" value="Bacteria"/>
</dbReference>
<evidence type="ECO:0000313" key="4">
    <source>
        <dbReference type="Proteomes" id="UP000000467"/>
    </source>
</evidence>
<dbReference type="PANTHER" id="PTHR42947:SF1">
    <property type="entry name" value="COB--COM HETERODISULFIDE REDUCTASE SUBUNIT B 1"/>
    <property type="match status" value="1"/>
</dbReference>
<dbReference type="InterPro" id="IPR004017">
    <property type="entry name" value="Cys_rich_dom"/>
</dbReference>
<evidence type="ECO:0000259" key="2">
    <source>
        <dbReference type="Pfam" id="PF02754"/>
    </source>
</evidence>
<dbReference type="PANTHER" id="PTHR42947">
    <property type="entry name" value="COB--COM HETERODISULFIDE REDUCTASE SUBUNIT B 1"/>
    <property type="match status" value="1"/>
</dbReference>
<dbReference type="STRING" id="1089553.Tph_c15470"/>
<protein>
    <submittedName>
        <fullName evidence="3">CoB--CoM heterodisulfide reductase-like protein</fullName>
    </submittedName>
</protein>
<dbReference type="EMBL" id="CP003732">
    <property type="protein sequence ID" value="AFV11753.1"/>
    <property type="molecule type" value="Genomic_DNA"/>
</dbReference>
<evidence type="ECO:0000313" key="3">
    <source>
        <dbReference type="EMBL" id="AFV11753.1"/>
    </source>
</evidence>
<name>K4LFW3_THEPS</name>
<dbReference type="Gene3D" id="1.20.1050.140">
    <property type="match status" value="1"/>
</dbReference>
<keyword evidence="4" id="KW-1185">Reference proteome</keyword>